<gene>
    <name evidence="1" type="ORF">J7I42_07635</name>
</gene>
<dbReference type="Proteomes" id="UP000677244">
    <property type="component" value="Unassembled WGS sequence"/>
</dbReference>
<proteinExistence type="predicted"/>
<keyword evidence="2" id="KW-1185">Reference proteome</keyword>
<dbReference type="EMBL" id="JAGHKO010000001">
    <property type="protein sequence ID" value="MBO9200123.1"/>
    <property type="molecule type" value="Genomic_DNA"/>
</dbReference>
<sequence>MDSKLVKQYGSEILSYRLRTVRQKKRMQYEDFDKKLLKLDKEETHLCKQKNTIIWEPLKPPVQRGWNRFFVLREDVATSKHAAFFENILKKINTCDWSHRKDFMVKYRRFGRKKYRVKKQSLLRPDGWRFNRMGFTDEEKQFFDEVWEMDSRKELVKRYVFREPWRFVLRVRPNVIDKIRRRDAMVESRSQEIRNYLDANNYRYRLDKLLDGGVYKWWKGEREREKNVLKNKPLPRILEEVARGLL</sequence>
<name>A0ABS3YQF8_9BACT</name>
<dbReference type="RefSeq" id="WP_209138179.1">
    <property type="nucleotide sequence ID" value="NZ_JAGHKO010000001.1"/>
</dbReference>
<accession>A0ABS3YQF8</accession>
<evidence type="ECO:0000313" key="1">
    <source>
        <dbReference type="EMBL" id="MBO9200123.1"/>
    </source>
</evidence>
<evidence type="ECO:0008006" key="3">
    <source>
        <dbReference type="Google" id="ProtNLM"/>
    </source>
</evidence>
<evidence type="ECO:0000313" key="2">
    <source>
        <dbReference type="Proteomes" id="UP000677244"/>
    </source>
</evidence>
<organism evidence="1 2">
    <name type="scientific">Niastella soli</name>
    <dbReference type="NCBI Taxonomy" id="2821487"/>
    <lineage>
        <taxon>Bacteria</taxon>
        <taxon>Pseudomonadati</taxon>
        <taxon>Bacteroidota</taxon>
        <taxon>Chitinophagia</taxon>
        <taxon>Chitinophagales</taxon>
        <taxon>Chitinophagaceae</taxon>
        <taxon>Niastella</taxon>
    </lineage>
</organism>
<protein>
    <recommendedName>
        <fullName evidence="3">Polyphosphate kinase-2-related domain-containing protein</fullName>
    </recommendedName>
</protein>
<comment type="caution">
    <text evidence="1">The sequence shown here is derived from an EMBL/GenBank/DDBJ whole genome shotgun (WGS) entry which is preliminary data.</text>
</comment>
<reference evidence="1 2" key="1">
    <citation type="submission" date="2021-03" db="EMBL/GenBank/DDBJ databases">
        <title>Assistant Professor.</title>
        <authorList>
            <person name="Huq M.A."/>
        </authorList>
    </citation>
    <scope>NUCLEOTIDE SEQUENCE [LARGE SCALE GENOMIC DNA]</scope>
    <source>
        <strain evidence="1 2">MAH-29</strain>
    </source>
</reference>